<reference evidence="2" key="1">
    <citation type="submission" date="2023-05" db="EMBL/GenBank/DDBJ databases">
        <authorList>
            <person name="Stuckert A."/>
        </authorList>
    </citation>
    <scope>NUCLEOTIDE SEQUENCE</scope>
</reference>
<feature type="compositionally biased region" description="Polar residues" evidence="1">
    <location>
        <begin position="1"/>
        <end position="17"/>
    </location>
</feature>
<evidence type="ECO:0000256" key="1">
    <source>
        <dbReference type="SAM" id="MobiDB-lite"/>
    </source>
</evidence>
<evidence type="ECO:0000313" key="3">
    <source>
        <dbReference type="Proteomes" id="UP001162483"/>
    </source>
</evidence>
<protein>
    <submittedName>
        <fullName evidence="2">Uncharacterized protein</fullName>
    </submittedName>
</protein>
<keyword evidence="3" id="KW-1185">Reference proteome</keyword>
<evidence type="ECO:0000313" key="2">
    <source>
        <dbReference type="EMBL" id="CAI9612449.1"/>
    </source>
</evidence>
<name>A0ABN9GSL1_9NEOB</name>
<dbReference type="Proteomes" id="UP001162483">
    <property type="component" value="Unassembled WGS sequence"/>
</dbReference>
<organism evidence="2 3">
    <name type="scientific">Staurois parvus</name>
    <dbReference type="NCBI Taxonomy" id="386267"/>
    <lineage>
        <taxon>Eukaryota</taxon>
        <taxon>Metazoa</taxon>
        <taxon>Chordata</taxon>
        <taxon>Craniata</taxon>
        <taxon>Vertebrata</taxon>
        <taxon>Euteleostomi</taxon>
        <taxon>Amphibia</taxon>
        <taxon>Batrachia</taxon>
        <taxon>Anura</taxon>
        <taxon>Neobatrachia</taxon>
        <taxon>Ranoidea</taxon>
        <taxon>Ranidae</taxon>
        <taxon>Staurois</taxon>
    </lineage>
</organism>
<feature type="region of interest" description="Disordered" evidence="1">
    <location>
        <begin position="1"/>
        <end position="23"/>
    </location>
</feature>
<gene>
    <name evidence="2" type="ORF">SPARVUS_LOCUS14711161</name>
</gene>
<proteinExistence type="predicted"/>
<sequence>MQSGKYRSPGHRQTQTHPHALDSSGGVLYTTASDALHCTWCTWWLSGCCSQLLPLCYNPTNS</sequence>
<accession>A0ABN9GSL1</accession>
<dbReference type="EMBL" id="CATNWA010019309">
    <property type="protein sequence ID" value="CAI9612449.1"/>
    <property type="molecule type" value="Genomic_DNA"/>
</dbReference>
<comment type="caution">
    <text evidence="2">The sequence shown here is derived from an EMBL/GenBank/DDBJ whole genome shotgun (WGS) entry which is preliminary data.</text>
</comment>